<name>A0A6G7KC95_9LACT</name>
<proteinExistence type="inferred from homology"/>
<dbReference type="InterPro" id="IPR047199">
    <property type="entry name" value="CorA-like"/>
</dbReference>
<evidence type="ECO:0000256" key="1">
    <source>
        <dbReference type="ARBA" id="ARBA00004141"/>
    </source>
</evidence>
<dbReference type="GO" id="GO:0046873">
    <property type="term" value="F:metal ion transmembrane transporter activity"/>
    <property type="evidence" value="ECO:0007669"/>
    <property type="project" value="InterPro"/>
</dbReference>
<evidence type="ECO:0000256" key="6">
    <source>
        <dbReference type="SAM" id="Phobius"/>
    </source>
</evidence>
<reference evidence="7 8" key="1">
    <citation type="journal article" date="2017" name="Int. J. Syst. Evol. Microbiol.">
        <title>Jeotgalibaca porci sp. nov. and Jeotgalibaca arthritidis sp. nov., isolated from pigs, and emended description of the genus Jeotgalibaca.</title>
        <authorList>
            <person name="Zamora L."/>
            <person name="Perez-Sancho M."/>
            <person name="Dominguez L."/>
            <person name="Fernandez-Garayzabal J.F."/>
            <person name="Vela A.I."/>
        </authorList>
    </citation>
    <scope>NUCLEOTIDE SEQUENCE [LARGE SCALE GENOMIC DNA]</scope>
    <source>
        <strain evidence="7 8">CECT 9157</strain>
    </source>
</reference>
<dbReference type="AlphaFoldDB" id="A0A6G7KC95"/>
<protein>
    <submittedName>
        <fullName evidence="7">Magnesium transporter CorA family protein</fullName>
    </submittedName>
</protein>
<comment type="similarity">
    <text evidence="2">Belongs to the CorA metal ion transporter (MIT) (TC 1.A.35) family.</text>
</comment>
<gene>
    <name evidence="7" type="ORF">G7057_10810</name>
</gene>
<dbReference type="SUPFAM" id="SSF144083">
    <property type="entry name" value="Magnesium transport protein CorA, transmembrane region"/>
    <property type="match status" value="1"/>
</dbReference>
<evidence type="ECO:0000313" key="7">
    <source>
        <dbReference type="EMBL" id="QII82885.1"/>
    </source>
</evidence>
<dbReference type="KEGG" id="jar:G7057_10810"/>
<evidence type="ECO:0000313" key="8">
    <source>
        <dbReference type="Proteomes" id="UP000501451"/>
    </source>
</evidence>
<dbReference type="PANTHER" id="PTHR47891">
    <property type="entry name" value="TRANSPORTER-RELATED"/>
    <property type="match status" value="1"/>
</dbReference>
<dbReference type="GO" id="GO:0016020">
    <property type="term" value="C:membrane"/>
    <property type="evidence" value="ECO:0007669"/>
    <property type="project" value="UniProtKB-SubCell"/>
</dbReference>
<dbReference type="RefSeq" id="WP_166163684.1">
    <property type="nucleotide sequence ID" value="NZ_CP049740.1"/>
</dbReference>
<keyword evidence="8" id="KW-1185">Reference proteome</keyword>
<dbReference type="Gene3D" id="3.30.460.20">
    <property type="entry name" value="CorA soluble domain-like"/>
    <property type="match status" value="1"/>
</dbReference>
<organism evidence="7 8">
    <name type="scientific">Jeotgalibaca arthritidis</name>
    <dbReference type="NCBI Taxonomy" id="1868794"/>
    <lineage>
        <taxon>Bacteria</taxon>
        <taxon>Bacillati</taxon>
        <taxon>Bacillota</taxon>
        <taxon>Bacilli</taxon>
        <taxon>Lactobacillales</taxon>
        <taxon>Carnobacteriaceae</taxon>
        <taxon>Jeotgalibaca</taxon>
    </lineage>
</organism>
<feature type="transmembrane region" description="Helical" evidence="6">
    <location>
        <begin position="254"/>
        <end position="273"/>
    </location>
</feature>
<evidence type="ECO:0000256" key="5">
    <source>
        <dbReference type="ARBA" id="ARBA00023136"/>
    </source>
</evidence>
<accession>A0A6G7KC95</accession>
<dbReference type="Pfam" id="PF01544">
    <property type="entry name" value="CorA"/>
    <property type="match status" value="1"/>
</dbReference>
<dbReference type="SUPFAM" id="SSF143865">
    <property type="entry name" value="CorA soluble domain-like"/>
    <property type="match status" value="1"/>
</dbReference>
<evidence type="ECO:0000256" key="2">
    <source>
        <dbReference type="ARBA" id="ARBA00009765"/>
    </source>
</evidence>
<sequence>MRAFRLEGQHFVETKDSNQATLILYDNPSQDEMDDLHQKEEIPLDFITDSLNRYMIPRKETFRNSQQTDIQLLLFLYPLMKIDETNRLEYQTLPISIITLEKKVIMIYSKEPPFLKNVLNSNGNYDDSLFILQLLWQLTNEYIEAITRIDDMIENMEENIVHTTRNEAFYKMIAINKSLVYFETGITKNHDIIAHLFDHLQEGKGSDAGELLHDIRVLSNQAKVMRKESDEMISHLSEVFSSVISNNLNNIMKFLTSLTIVLTIPTIIGSYWGMNVALPFEDDGFAFLLLVGVSIILGILTVFWLKKKDYL</sequence>
<dbReference type="EMBL" id="CP049740">
    <property type="protein sequence ID" value="QII82885.1"/>
    <property type="molecule type" value="Genomic_DNA"/>
</dbReference>
<feature type="transmembrane region" description="Helical" evidence="6">
    <location>
        <begin position="285"/>
        <end position="305"/>
    </location>
</feature>
<dbReference type="InterPro" id="IPR002523">
    <property type="entry name" value="MgTranspt_CorA/ZnTranspt_ZntB"/>
</dbReference>
<evidence type="ECO:0000256" key="4">
    <source>
        <dbReference type="ARBA" id="ARBA00022989"/>
    </source>
</evidence>
<keyword evidence="4 6" id="KW-1133">Transmembrane helix</keyword>
<dbReference type="InterPro" id="IPR045861">
    <property type="entry name" value="CorA_cytoplasmic_dom"/>
</dbReference>
<dbReference type="CDD" id="cd12827">
    <property type="entry name" value="EcCorA_ZntB-like_u2"/>
    <property type="match status" value="1"/>
</dbReference>
<dbReference type="PANTHER" id="PTHR47891:SF1">
    <property type="entry name" value="CORA-MAGNESIUM AND COBALT TRANSPORTER"/>
    <property type="match status" value="1"/>
</dbReference>
<comment type="subcellular location">
    <subcellularLocation>
        <location evidence="1">Membrane</location>
        <topology evidence="1">Multi-pass membrane protein</topology>
    </subcellularLocation>
</comment>
<evidence type="ECO:0000256" key="3">
    <source>
        <dbReference type="ARBA" id="ARBA00022692"/>
    </source>
</evidence>
<dbReference type="InterPro" id="IPR045863">
    <property type="entry name" value="CorA_TM1_TM2"/>
</dbReference>
<keyword evidence="3 6" id="KW-0812">Transmembrane</keyword>
<dbReference type="Proteomes" id="UP000501451">
    <property type="component" value="Chromosome"/>
</dbReference>
<dbReference type="Gene3D" id="1.20.58.340">
    <property type="entry name" value="Magnesium transport protein CorA, transmembrane region"/>
    <property type="match status" value="2"/>
</dbReference>
<keyword evidence="5 6" id="KW-0472">Membrane</keyword>